<dbReference type="Proteomes" id="UP000189933">
    <property type="component" value="Unassembled WGS sequence"/>
</dbReference>
<accession>A0A1T4RA13</accession>
<proteinExistence type="predicted"/>
<keyword evidence="1" id="KW-0812">Transmembrane</keyword>
<dbReference type="SUPFAM" id="SSF54523">
    <property type="entry name" value="Pili subunits"/>
    <property type="match status" value="1"/>
</dbReference>
<feature type="transmembrane region" description="Helical" evidence="1">
    <location>
        <begin position="20"/>
        <end position="39"/>
    </location>
</feature>
<dbReference type="AlphaFoldDB" id="A0A1T4RA13"/>
<protein>
    <submittedName>
        <fullName evidence="2">Prepilin-type N-terminal cleavage/methylation domain-containing protein</fullName>
    </submittedName>
</protein>
<keyword evidence="3" id="KW-1185">Reference proteome</keyword>
<keyword evidence="1" id="KW-1133">Transmembrane helix</keyword>
<dbReference type="NCBIfam" id="TIGR02532">
    <property type="entry name" value="IV_pilin_GFxxxE"/>
    <property type="match status" value="1"/>
</dbReference>
<sequence>MNGAVLMNGRRQAGYTLVELLVVLVLMGIVLMAINSFLLTTYRSYTETSSELQLQDALAVLNEQIAADIRRAELVEINGQEMRVILSANEVVRYVFDSSGQALFREAGGINKKISGDEIKIENLDWLSQGGGQGYVISWRITARLKNSVMTVTMAESPRRVKI</sequence>
<dbReference type="InterPro" id="IPR012902">
    <property type="entry name" value="N_methyl_site"/>
</dbReference>
<reference evidence="3" key="1">
    <citation type="submission" date="2017-02" db="EMBL/GenBank/DDBJ databases">
        <authorList>
            <person name="Varghese N."/>
            <person name="Submissions S."/>
        </authorList>
    </citation>
    <scope>NUCLEOTIDE SEQUENCE [LARGE SCALE GENOMIC DNA]</scope>
    <source>
        <strain evidence="3">DSM 16521</strain>
    </source>
</reference>
<gene>
    <name evidence="2" type="ORF">SAMN02745885_02004</name>
</gene>
<evidence type="ECO:0000313" key="2">
    <source>
        <dbReference type="EMBL" id="SKA12874.1"/>
    </source>
</evidence>
<evidence type="ECO:0000256" key="1">
    <source>
        <dbReference type="SAM" id="Phobius"/>
    </source>
</evidence>
<dbReference type="PROSITE" id="PS00409">
    <property type="entry name" value="PROKAR_NTER_METHYL"/>
    <property type="match status" value="1"/>
</dbReference>
<evidence type="ECO:0000313" key="3">
    <source>
        <dbReference type="Proteomes" id="UP000189933"/>
    </source>
</evidence>
<dbReference type="InterPro" id="IPR045584">
    <property type="entry name" value="Pilin-like"/>
</dbReference>
<name>A0A1T4RA13_9FIRM</name>
<organism evidence="2 3">
    <name type="scientific">Carboxydocella sporoproducens DSM 16521</name>
    <dbReference type="NCBI Taxonomy" id="1121270"/>
    <lineage>
        <taxon>Bacteria</taxon>
        <taxon>Bacillati</taxon>
        <taxon>Bacillota</taxon>
        <taxon>Clostridia</taxon>
        <taxon>Eubacteriales</taxon>
        <taxon>Clostridiales Family XVI. Incertae Sedis</taxon>
        <taxon>Carboxydocella</taxon>
    </lineage>
</organism>
<dbReference type="Pfam" id="PF07963">
    <property type="entry name" value="N_methyl"/>
    <property type="match status" value="1"/>
</dbReference>
<dbReference type="EMBL" id="FUXM01000027">
    <property type="protein sequence ID" value="SKA12874.1"/>
    <property type="molecule type" value="Genomic_DNA"/>
</dbReference>
<keyword evidence="1" id="KW-0472">Membrane</keyword>